<evidence type="ECO:0000259" key="2">
    <source>
        <dbReference type="Pfam" id="PF01425"/>
    </source>
</evidence>
<dbReference type="Pfam" id="PF01425">
    <property type="entry name" value="Amidase"/>
    <property type="match status" value="1"/>
</dbReference>
<dbReference type="InterPro" id="IPR023631">
    <property type="entry name" value="Amidase_dom"/>
</dbReference>
<protein>
    <recommendedName>
        <fullName evidence="2">Amidase domain-containing protein</fullName>
    </recommendedName>
</protein>
<dbReference type="Proteomes" id="UP000192596">
    <property type="component" value="Unassembled WGS sequence"/>
</dbReference>
<evidence type="ECO:0000313" key="3">
    <source>
        <dbReference type="EMBL" id="OQO10008.1"/>
    </source>
</evidence>
<dbReference type="STRING" id="1507870.A0A1V8TFH6"/>
<feature type="compositionally biased region" description="Basic and acidic residues" evidence="1">
    <location>
        <begin position="357"/>
        <end position="370"/>
    </location>
</feature>
<name>A0A1V8TFH6_9PEZI</name>
<evidence type="ECO:0000256" key="1">
    <source>
        <dbReference type="SAM" id="MobiDB-lite"/>
    </source>
</evidence>
<dbReference type="OrthoDB" id="566138at2759"/>
<organism evidence="3 4">
    <name type="scientific">Cryoendolithus antarcticus</name>
    <dbReference type="NCBI Taxonomy" id="1507870"/>
    <lineage>
        <taxon>Eukaryota</taxon>
        <taxon>Fungi</taxon>
        <taxon>Dikarya</taxon>
        <taxon>Ascomycota</taxon>
        <taxon>Pezizomycotina</taxon>
        <taxon>Dothideomycetes</taxon>
        <taxon>Dothideomycetidae</taxon>
        <taxon>Cladosporiales</taxon>
        <taxon>Cladosporiaceae</taxon>
        <taxon>Cryoendolithus</taxon>
    </lineage>
</organism>
<feature type="region of interest" description="Disordered" evidence="1">
    <location>
        <begin position="343"/>
        <end position="370"/>
    </location>
</feature>
<dbReference type="InParanoid" id="A0A1V8TFH6"/>
<dbReference type="InterPro" id="IPR036928">
    <property type="entry name" value="AS_sf"/>
</dbReference>
<dbReference type="Gene3D" id="3.90.1300.10">
    <property type="entry name" value="Amidase signature (AS) domain"/>
    <property type="match status" value="1"/>
</dbReference>
<gene>
    <name evidence="3" type="ORF">B0A48_04363</name>
</gene>
<dbReference type="AlphaFoldDB" id="A0A1V8TFH6"/>
<dbReference type="SUPFAM" id="SSF75304">
    <property type="entry name" value="Amidase signature (AS) enzymes"/>
    <property type="match status" value="1"/>
</dbReference>
<proteinExistence type="predicted"/>
<dbReference type="PANTHER" id="PTHR42678">
    <property type="entry name" value="AMIDASE"/>
    <property type="match status" value="1"/>
</dbReference>
<feature type="domain" description="Amidase" evidence="2">
    <location>
        <begin position="30"/>
        <end position="498"/>
    </location>
</feature>
<comment type="caution">
    <text evidence="3">The sequence shown here is derived from an EMBL/GenBank/DDBJ whole genome shotgun (WGS) entry which is preliminary data.</text>
</comment>
<sequence length="525" mass="55456">MADHELNLLTTTATDIQHLLSTGRTTSVSLVKAYLAQIAAHNHASLHLNALISIAPEALLVQNASTLDQERARGHIRSPLHGTPIVLKDTFLTSTTTLGLPTTCGSPALATATSEINSPLVQTLVDAGLIILGKANMTELCGLKMRPLIPGWSPMGGQTQNPYVFGGLEENEVMLGNSSAGGSSSGSAVSVAAGFAPLALGTEVVGSVVTPSNRAGVFALKCGVGTVEGKGDFGYWDGLDCVGAMAKGAQDVASLASVIMGKTVGWNVERGFNGLRIGVLDPEVWNLPESVTVYPGETKQMMEKGFWAAVEKMRQRDAEIKNVDLPLPWDAFKFSEADISADDEHEKAVSEPGAMGREAESSGKIGDGKAGEQKSLFQETCMHHLRTTRMPAFLSSFKTSEIRSLENMVAWNEAHGDVALPPSAALRFPVRGKEAVDPIFEGVDVLVALGDSPLCTYAAGAGYPIATAPLGTIQYSETNERPFGLCFVARGGGEEILLRFMKGCEDASAPRPLPKPLLDTSNQPL</sequence>
<dbReference type="EMBL" id="NAJO01000009">
    <property type="protein sequence ID" value="OQO10008.1"/>
    <property type="molecule type" value="Genomic_DNA"/>
</dbReference>
<dbReference type="PANTHER" id="PTHR42678:SF34">
    <property type="entry name" value="OS04G0183300 PROTEIN"/>
    <property type="match status" value="1"/>
</dbReference>
<keyword evidence="4" id="KW-1185">Reference proteome</keyword>
<reference evidence="4" key="1">
    <citation type="submission" date="2017-03" db="EMBL/GenBank/DDBJ databases">
        <title>Genomes of endolithic fungi from Antarctica.</title>
        <authorList>
            <person name="Coleine C."/>
            <person name="Masonjones S."/>
            <person name="Stajich J.E."/>
        </authorList>
    </citation>
    <scope>NUCLEOTIDE SEQUENCE [LARGE SCALE GENOMIC DNA]</scope>
    <source>
        <strain evidence="4">CCFEE 5527</strain>
    </source>
</reference>
<accession>A0A1V8TFH6</accession>
<evidence type="ECO:0000313" key="4">
    <source>
        <dbReference type="Proteomes" id="UP000192596"/>
    </source>
</evidence>